<reference evidence="6" key="1">
    <citation type="submission" date="2018-05" db="EMBL/GenBank/DDBJ databases">
        <authorList>
            <person name="Lanie J.A."/>
            <person name="Ng W.-L."/>
            <person name="Kazmierczak K.M."/>
            <person name="Andrzejewski T.M."/>
            <person name="Davidsen T.M."/>
            <person name="Wayne K.J."/>
            <person name="Tettelin H."/>
            <person name="Glass J.I."/>
            <person name="Rusch D."/>
            <person name="Podicherti R."/>
            <person name="Tsui H.-C.T."/>
            <person name="Winkler M.E."/>
        </authorList>
    </citation>
    <scope>NUCLEOTIDE SEQUENCE</scope>
</reference>
<evidence type="ECO:0000256" key="4">
    <source>
        <dbReference type="ARBA" id="ARBA00022833"/>
    </source>
</evidence>
<dbReference type="CDD" id="cd06230">
    <property type="entry name" value="M14_ASTE_ASPA_like"/>
    <property type="match status" value="1"/>
</dbReference>
<protein>
    <recommendedName>
        <fullName evidence="5">Succinylglutamate desuccinylase/Aspartoacylase catalytic domain-containing protein</fullName>
    </recommendedName>
</protein>
<dbReference type="GO" id="GO:0046872">
    <property type="term" value="F:metal ion binding"/>
    <property type="evidence" value="ECO:0007669"/>
    <property type="project" value="UniProtKB-KW"/>
</dbReference>
<proteinExistence type="predicted"/>
<dbReference type="PANTHER" id="PTHR37326:SF1">
    <property type="entry name" value="BLL3975 PROTEIN"/>
    <property type="match status" value="1"/>
</dbReference>
<dbReference type="Pfam" id="PF24827">
    <property type="entry name" value="AstE_AspA_cat"/>
    <property type="match status" value="1"/>
</dbReference>
<dbReference type="PANTHER" id="PTHR37326">
    <property type="entry name" value="BLL3975 PROTEIN"/>
    <property type="match status" value="1"/>
</dbReference>
<organism evidence="6">
    <name type="scientific">marine metagenome</name>
    <dbReference type="NCBI Taxonomy" id="408172"/>
    <lineage>
        <taxon>unclassified sequences</taxon>
        <taxon>metagenomes</taxon>
        <taxon>ecological metagenomes</taxon>
    </lineage>
</organism>
<keyword evidence="3" id="KW-0378">Hydrolase</keyword>
<accession>A0A381S3R8</accession>
<keyword evidence="2" id="KW-0479">Metal-binding</keyword>
<dbReference type="SUPFAM" id="SSF53187">
    <property type="entry name" value="Zn-dependent exopeptidases"/>
    <property type="match status" value="1"/>
</dbReference>
<dbReference type="InterPro" id="IPR055438">
    <property type="entry name" value="AstE_AspA_cat"/>
</dbReference>
<dbReference type="PIRSF" id="PIRSF039012">
    <property type="entry name" value="ASP"/>
    <property type="match status" value="1"/>
</dbReference>
<evidence type="ECO:0000256" key="3">
    <source>
        <dbReference type="ARBA" id="ARBA00022801"/>
    </source>
</evidence>
<sequence length="327" mass="36023">MHLKDFEISKLEKNSKTILRVEISTDEKGEAVQQTLLVIRGNKDGPILLLTGGVHGDEFEGPQTIMNLFHEIEPEKLSGSLVGLVIANEPAYEDANRCNPIDGKNLARVFPGDPKGSVTEQIAYWMGEILISKADYYIDFHSSGSDSEMPQMCGYFKCNSTGNKLTSQDMAEAFRAKVTWAHPDFAEGRTLSYAYDHVIPAIYSECPSTRCVSKNDLEVYLRGALNVMKLIGMMQGKLEGSPSKYYLSGNGDTDQCVSATTDGFFQPDKNLLDLVKKGESLGTIKSLSGELLEEIFSPIQGYVGMRRMLPSTHVGDSLFMIADGFKS</sequence>
<evidence type="ECO:0000256" key="2">
    <source>
        <dbReference type="ARBA" id="ARBA00022723"/>
    </source>
</evidence>
<dbReference type="Gene3D" id="3.40.630.10">
    <property type="entry name" value="Zn peptidases"/>
    <property type="match status" value="1"/>
</dbReference>
<dbReference type="GO" id="GO:0016788">
    <property type="term" value="F:hydrolase activity, acting on ester bonds"/>
    <property type="evidence" value="ECO:0007669"/>
    <property type="project" value="InterPro"/>
</dbReference>
<dbReference type="EMBL" id="UINC01002356">
    <property type="protein sequence ID" value="SUZ95803.1"/>
    <property type="molecule type" value="Genomic_DNA"/>
</dbReference>
<keyword evidence="4" id="KW-0862">Zinc</keyword>
<dbReference type="InterPro" id="IPR043795">
    <property type="entry name" value="N-alpha-Ac-DABA-like"/>
</dbReference>
<dbReference type="GO" id="GO:0016811">
    <property type="term" value="F:hydrolase activity, acting on carbon-nitrogen (but not peptide) bonds, in linear amides"/>
    <property type="evidence" value="ECO:0007669"/>
    <property type="project" value="InterPro"/>
</dbReference>
<name>A0A381S3R8_9ZZZZ</name>
<dbReference type="InterPro" id="IPR053138">
    <property type="entry name" value="N-alpha-Ac-DABA_deacetylase"/>
</dbReference>
<gene>
    <name evidence="6" type="ORF">METZ01_LOCUS48657</name>
</gene>
<evidence type="ECO:0000259" key="5">
    <source>
        <dbReference type="Pfam" id="PF24827"/>
    </source>
</evidence>
<dbReference type="AlphaFoldDB" id="A0A381S3R8"/>
<comment type="cofactor">
    <cofactor evidence="1">
        <name>Zn(2+)</name>
        <dbReference type="ChEBI" id="CHEBI:29105"/>
    </cofactor>
</comment>
<evidence type="ECO:0000256" key="1">
    <source>
        <dbReference type="ARBA" id="ARBA00001947"/>
    </source>
</evidence>
<evidence type="ECO:0000313" key="6">
    <source>
        <dbReference type="EMBL" id="SUZ95803.1"/>
    </source>
</evidence>
<feature type="domain" description="Succinylglutamate desuccinylase/Aspartoacylase catalytic" evidence="5">
    <location>
        <begin position="45"/>
        <end position="231"/>
    </location>
</feature>